<evidence type="ECO:0000313" key="2">
    <source>
        <dbReference type="EMBL" id="GGS74207.1"/>
    </source>
</evidence>
<organism evidence="2 3">
    <name type="scientific">Streptomyces pseudogriseolus</name>
    <name type="common">Streptomyces gancidicus</name>
    <name type="synonym">Streptomyces rubiginosus</name>
    <dbReference type="NCBI Taxonomy" id="36817"/>
    <lineage>
        <taxon>Bacteria</taxon>
        <taxon>Bacillati</taxon>
        <taxon>Actinomycetota</taxon>
        <taxon>Actinomycetes</taxon>
        <taxon>Kitasatosporales</taxon>
        <taxon>Streptomycetaceae</taxon>
        <taxon>Streptomyces</taxon>
        <taxon>Streptomyces pseudogriseolus group</taxon>
    </lineage>
</organism>
<name>A0ABQ2TK13_STREZ</name>
<keyword evidence="3" id="KW-1185">Reference proteome</keyword>
<dbReference type="Proteomes" id="UP000597853">
    <property type="component" value="Unassembled WGS sequence"/>
</dbReference>
<sequence length="64" mass="6743">MNAGVTTTVVERESRPPTLKVRLDAPSGASWPAPTPTHITVVPGSCRSTFEKVSEVPSADRLPG</sequence>
<proteinExistence type="predicted"/>
<reference evidence="3" key="1">
    <citation type="journal article" date="2019" name="Int. J. Syst. Evol. Microbiol.">
        <title>The Global Catalogue of Microorganisms (GCM) 10K type strain sequencing project: providing services to taxonomists for standard genome sequencing and annotation.</title>
        <authorList>
            <consortium name="The Broad Institute Genomics Platform"/>
            <consortium name="The Broad Institute Genome Sequencing Center for Infectious Disease"/>
            <person name="Wu L."/>
            <person name="Ma J."/>
        </authorList>
    </citation>
    <scope>NUCLEOTIDE SEQUENCE [LARGE SCALE GENOMIC DNA]</scope>
    <source>
        <strain evidence="3">JCM 4416</strain>
    </source>
</reference>
<dbReference type="EMBL" id="BMTX01000031">
    <property type="protein sequence ID" value="GGS74207.1"/>
    <property type="molecule type" value="Genomic_DNA"/>
</dbReference>
<gene>
    <name evidence="2" type="ORF">GCM10010285_61230</name>
</gene>
<comment type="caution">
    <text evidence="2">The sequence shown here is derived from an EMBL/GenBank/DDBJ whole genome shotgun (WGS) entry which is preliminary data.</text>
</comment>
<feature type="region of interest" description="Disordered" evidence="1">
    <location>
        <begin position="1"/>
        <end position="36"/>
    </location>
</feature>
<evidence type="ECO:0000313" key="3">
    <source>
        <dbReference type="Proteomes" id="UP000597853"/>
    </source>
</evidence>
<accession>A0ABQ2TK13</accession>
<evidence type="ECO:0000256" key="1">
    <source>
        <dbReference type="SAM" id="MobiDB-lite"/>
    </source>
</evidence>
<protein>
    <submittedName>
        <fullName evidence="2">Uncharacterized protein</fullName>
    </submittedName>
</protein>